<evidence type="ECO:0000313" key="1">
    <source>
        <dbReference type="EMBL" id="KAK7000454.1"/>
    </source>
</evidence>
<evidence type="ECO:0000313" key="2">
    <source>
        <dbReference type="Proteomes" id="UP001362999"/>
    </source>
</evidence>
<protein>
    <submittedName>
        <fullName evidence="1">Uncharacterized protein</fullName>
    </submittedName>
</protein>
<proteinExistence type="predicted"/>
<name>A0AAW0A380_9AGAR</name>
<organism evidence="1 2">
    <name type="scientific">Favolaschia claudopus</name>
    <dbReference type="NCBI Taxonomy" id="2862362"/>
    <lineage>
        <taxon>Eukaryota</taxon>
        <taxon>Fungi</taxon>
        <taxon>Dikarya</taxon>
        <taxon>Basidiomycota</taxon>
        <taxon>Agaricomycotina</taxon>
        <taxon>Agaricomycetes</taxon>
        <taxon>Agaricomycetidae</taxon>
        <taxon>Agaricales</taxon>
        <taxon>Marasmiineae</taxon>
        <taxon>Mycenaceae</taxon>
        <taxon>Favolaschia</taxon>
    </lineage>
</organism>
<dbReference type="Proteomes" id="UP001362999">
    <property type="component" value="Unassembled WGS sequence"/>
</dbReference>
<keyword evidence="2" id="KW-1185">Reference proteome</keyword>
<gene>
    <name evidence="1" type="ORF">R3P38DRAFT_3058447</name>
</gene>
<dbReference type="AlphaFoldDB" id="A0AAW0A380"/>
<accession>A0AAW0A380</accession>
<comment type="caution">
    <text evidence="1">The sequence shown here is derived from an EMBL/GenBank/DDBJ whole genome shotgun (WGS) entry which is preliminary data.</text>
</comment>
<sequence>MDSLPRGPNYSELCKLWLERARTLPLSLVLNGSLKLEQSVQDLLAQYGPQLIALTLYVSCSGLESPQVIWEREPGSLYSLKTLSIEPTDEDAYYGDMREWLELLRDSPELSLCALRNVFYHQQGIGGGPLDSLTLTSLEILRLGGRHANRAMNLLHNRGSSSAVILRYLTLPALKALTVSELDIADEEFFSFLHRSSPTLELFEMTLPHHHPWRDPLVSRCLGLMPALTALHLFARPEDGATINPFLSFVEVLSTSPEVLPNLREIVFRTDGQITVHYRELLRMLKFRVRSCPTPLERFTLRFEDLFTWEYMLDMPTNEVKAALRQMVGDGLTICIGPDEKFLSL</sequence>
<reference evidence="1 2" key="1">
    <citation type="journal article" date="2024" name="J Genomics">
        <title>Draft genome sequencing and assembly of Favolaschia claudopus CIRM-BRFM 2984 isolated from oak limbs.</title>
        <authorList>
            <person name="Navarro D."/>
            <person name="Drula E."/>
            <person name="Chaduli D."/>
            <person name="Cazenave R."/>
            <person name="Ahrendt S."/>
            <person name="Wang J."/>
            <person name="Lipzen A."/>
            <person name="Daum C."/>
            <person name="Barry K."/>
            <person name="Grigoriev I.V."/>
            <person name="Favel A."/>
            <person name="Rosso M.N."/>
            <person name="Martin F."/>
        </authorList>
    </citation>
    <scope>NUCLEOTIDE SEQUENCE [LARGE SCALE GENOMIC DNA]</scope>
    <source>
        <strain evidence="1 2">CIRM-BRFM 2984</strain>
    </source>
</reference>
<dbReference type="EMBL" id="JAWWNJ010000089">
    <property type="protein sequence ID" value="KAK7000454.1"/>
    <property type="molecule type" value="Genomic_DNA"/>
</dbReference>